<proteinExistence type="predicted"/>
<keyword evidence="2" id="KW-1185">Reference proteome</keyword>
<gene>
    <name evidence="1" type="ORF">Nepgr_030013</name>
</gene>
<organism evidence="1 2">
    <name type="scientific">Nepenthes gracilis</name>
    <name type="common">Slender pitcher plant</name>
    <dbReference type="NCBI Taxonomy" id="150966"/>
    <lineage>
        <taxon>Eukaryota</taxon>
        <taxon>Viridiplantae</taxon>
        <taxon>Streptophyta</taxon>
        <taxon>Embryophyta</taxon>
        <taxon>Tracheophyta</taxon>
        <taxon>Spermatophyta</taxon>
        <taxon>Magnoliopsida</taxon>
        <taxon>eudicotyledons</taxon>
        <taxon>Gunneridae</taxon>
        <taxon>Pentapetalae</taxon>
        <taxon>Caryophyllales</taxon>
        <taxon>Nepenthaceae</taxon>
        <taxon>Nepenthes</taxon>
    </lineage>
</organism>
<reference evidence="1" key="1">
    <citation type="submission" date="2023-05" db="EMBL/GenBank/DDBJ databases">
        <title>Nepenthes gracilis genome sequencing.</title>
        <authorList>
            <person name="Fukushima K."/>
        </authorList>
    </citation>
    <scope>NUCLEOTIDE SEQUENCE</scope>
    <source>
        <strain evidence="1">SING2019-196</strain>
    </source>
</reference>
<protein>
    <submittedName>
        <fullName evidence="1">Uncharacterized protein</fullName>
    </submittedName>
</protein>
<sequence>MKGLKIPKKGETCALSRNMNAQHMSKILTPQMLKQIGGMGSLMKQMGASKDMVEKVGEKKKRLPPYEVAVASFRSSGGLYDSFSSLCAGHQNKEKAEERDLLMGME</sequence>
<name>A0AAD3Y5F9_NEPGR</name>
<accession>A0AAD3Y5F9</accession>
<evidence type="ECO:0000313" key="1">
    <source>
        <dbReference type="EMBL" id="GMH28170.1"/>
    </source>
</evidence>
<dbReference type="Proteomes" id="UP001279734">
    <property type="component" value="Unassembled WGS sequence"/>
</dbReference>
<dbReference type="AlphaFoldDB" id="A0AAD3Y5F9"/>
<comment type="caution">
    <text evidence="1">The sequence shown here is derived from an EMBL/GenBank/DDBJ whole genome shotgun (WGS) entry which is preliminary data.</text>
</comment>
<evidence type="ECO:0000313" key="2">
    <source>
        <dbReference type="Proteomes" id="UP001279734"/>
    </source>
</evidence>
<dbReference type="EMBL" id="BSYO01000034">
    <property type="protein sequence ID" value="GMH28170.1"/>
    <property type="molecule type" value="Genomic_DNA"/>
</dbReference>